<feature type="region of interest" description="Disordered" evidence="1">
    <location>
        <begin position="1"/>
        <end position="45"/>
    </location>
</feature>
<sequence>MRPSPGRSSTCSRRGMSTASPSAGSGGRMFTTCPTTASTRSRRRRTVEAATATSITSMLRAIQRVFRLLALAPGVQALARRAVVVSHGLQHVAVVVVAPVRAAVDVIRHLIWLVLGASQPHNSRPNEQQTNKSLKMARRTCAFPGGCHRKEEYEKAYYCTAHRCKVCAGVVRSENERYCTEHVRQHADRRN</sequence>
<organism evidence="2 3">
    <name type="scientific">Podospora didyma</name>
    <dbReference type="NCBI Taxonomy" id="330526"/>
    <lineage>
        <taxon>Eukaryota</taxon>
        <taxon>Fungi</taxon>
        <taxon>Dikarya</taxon>
        <taxon>Ascomycota</taxon>
        <taxon>Pezizomycotina</taxon>
        <taxon>Sordariomycetes</taxon>
        <taxon>Sordariomycetidae</taxon>
        <taxon>Sordariales</taxon>
        <taxon>Podosporaceae</taxon>
        <taxon>Podospora</taxon>
    </lineage>
</organism>
<dbReference type="EMBL" id="JAULSW010000008">
    <property type="protein sequence ID" value="KAK3372199.1"/>
    <property type="molecule type" value="Genomic_DNA"/>
</dbReference>
<evidence type="ECO:0000256" key="1">
    <source>
        <dbReference type="SAM" id="MobiDB-lite"/>
    </source>
</evidence>
<keyword evidence="3" id="KW-1185">Reference proteome</keyword>
<accession>A0AAE0K958</accession>
<reference evidence="2" key="1">
    <citation type="journal article" date="2023" name="Mol. Phylogenet. Evol.">
        <title>Genome-scale phylogeny and comparative genomics of the fungal order Sordariales.</title>
        <authorList>
            <person name="Hensen N."/>
            <person name="Bonometti L."/>
            <person name="Westerberg I."/>
            <person name="Brannstrom I.O."/>
            <person name="Guillou S."/>
            <person name="Cros-Aarteil S."/>
            <person name="Calhoun S."/>
            <person name="Haridas S."/>
            <person name="Kuo A."/>
            <person name="Mondo S."/>
            <person name="Pangilinan J."/>
            <person name="Riley R."/>
            <person name="LaButti K."/>
            <person name="Andreopoulos B."/>
            <person name="Lipzen A."/>
            <person name="Chen C."/>
            <person name="Yan M."/>
            <person name="Daum C."/>
            <person name="Ng V."/>
            <person name="Clum A."/>
            <person name="Steindorff A."/>
            <person name="Ohm R.A."/>
            <person name="Martin F."/>
            <person name="Silar P."/>
            <person name="Natvig D.O."/>
            <person name="Lalanne C."/>
            <person name="Gautier V."/>
            <person name="Ament-Velasquez S.L."/>
            <person name="Kruys A."/>
            <person name="Hutchinson M.I."/>
            <person name="Powell A.J."/>
            <person name="Barry K."/>
            <person name="Miller A.N."/>
            <person name="Grigoriev I.V."/>
            <person name="Debuchy R."/>
            <person name="Gladieux P."/>
            <person name="Hiltunen Thoren M."/>
            <person name="Johannesson H."/>
        </authorList>
    </citation>
    <scope>NUCLEOTIDE SEQUENCE</scope>
    <source>
        <strain evidence="2">CBS 232.78</strain>
    </source>
</reference>
<name>A0AAE0K958_9PEZI</name>
<comment type="caution">
    <text evidence="2">The sequence shown here is derived from an EMBL/GenBank/DDBJ whole genome shotgun (WGS) entry which is preliminary data.</text>
</comment>
<feature type="compositionally biased region" description="Polar residues" evidence="1">
    <location>
        <begin position="1"/>
        <end position="23"/>
    </location>
</feature>
<proteinExistence type="predicted"/>
<evidence type="ECO:0000313" key="3">
    <source>
        <dbReference type="Proteomes" id="UP001285441"/>
    </source>
</evidence>
<gene>
    <name evidence="2" type="ORF">B0H63DRAFT_289909</name>
</gene>
<dbReference type="AlphaFoldDB" id="A0AAE0K958"/>
<reference evidence="2" key="2">
    <citation type="submission" date="2023-06" db="EMBL/GenBank/DDBJ databases">
        <authorList>
            <consortium name="Lawrence Berkeley National Laboratory"/>
            <person name="Haridas S."/>
            <person name="Hensen N."/>
            <person name="Bonometti L."/>
            <person name="Westerberg I."/>
            <person name="Brannstrom I.O."/>
            <person name="Guillou S."/>
            <person name="Cros-Aarteil S."/>
            <person name="Calhoun S."/>
            <person name="Kuo A."/>
            <person name="Mondo S."/>
            <person name="Pangilinan J."/>
            <person name="Riley R."/>
            <person name="LaButti K."/>
            <person name="Andreopoulos B."/>
            <person name="Lipzen A."/>
            <person name="Chen C."/>
            <person name="Yanf M."/>
            <person name="Daum C."/>
            <person name="Ng V."/>
            <person name="Clum A."/>
            <person name="Steindorff A."/>
            <person name="Ohm R."/>
            <person name="Martin F."/>
            <person name="Silar P."/>
            <person name="Natvig D."/>
            <person name="Lalanne C."/>
            <person name="Gautier V."/>
            <person name="Ament-velasquez S.L."/>
            <person name="Kruys A."/>
            <person name="Hutchinson M.I."/>
            <person name="Powell A.J."/>
            <person name="Barry K."/>
            <person name="Miller A.N."/>
            <person name="Grigoriev I.V."/>
            <person name="Debuchy R."/>
            <person name="Gladieux P."/>
            <person name="Thoren M.H."/>
            <person name="Johannesson H."/>
        </authorList>
    </citation>
    <scope>NUCLEOTIDE SEQUENCE</scope>
    <source>
        <strain evidence="2">CBS 232.78</strain>
    </source>
</reference>
<dbReference type="Proteomes" id="UP001285441">
    <property type="component" value="Unassembled WGS sequence"/>
</dbReference>
<evidence type="ECO:0000313" key="2">
    <source>
        <dbReference type="EMBL" id="KAK3372199.1"/>
    </source>
</evidence>
<protein>
    <submittedName>
        <fullName evidence="2">Uncharacterized protein</fullName>
    </submittedName>
</protein>